<dbReference type="GO" id="GO:0004497">
    <property type="term" value="F:monooxygenase activity"/>
    <property type="evidence" value="ECO:0007669"/>
    <property type="project" value="UniProtKB-KW"/>
</dbReference>
<dbReference type="Pfam" id="PF01494">
    <property type="entry name" value="FAD_binding_3"/>
    <property type="match status" value="2"/>
</dbReference>
<gene>
    <name evidence="4" type="ORF">ACFFSA_17965</name>
</gene>
<dbReference type="EMBL" id="JBHMBW010000014">
    <property type="protein sequence ID" value="MFB9624976.1"/>
    <property type="molecule type" value="Genomic_DNA"/>
</dbReference>
<evidence type="ECO:0000313" key="5">
    <source>
        <dbReference type="Proteomes" id="UP001589532"/>
    </source>
</evidence>
<dbReference type="PANTHER" id="PTHR13789:SF309">
    <property type="entry name" value="PUTATIVE (AFU_ORTHOLOGUE AFUA_6G14510)-RELATED"/>
    <property type="match status" value="1"/>
</dbReference>
<dbReference type="Gene3D" id="3.50.50.60">
    <property type="entry name" value="FAD/NAD(P)-binding domain"/>
    <property type="match status" value="1"/>
</dbReference>
<dbReference type="InterPro" id="IPR036188">
    <property type="entry name" value="FAD/NAD-bd_sf"/>
</dbReference>
<comment type="caution">
    <text evidence="4">The sequence shown here is derived from an EMBL/GenBank/DDBJ whole genome shotgun (WGS) entry which is preliminary data.</text>
</comment>
<feature type="domain" description="FAD-binding" evidence="3">
    <location>
        <begin position="6"/>
        <end position="189"/>
    </location>
</feature>
<dbReference type="InterPro" id="IPR002938">
    <property type="entry name" value="FAD-bd"/>
</dbReference>
<evidence type="ECO:0000256" key="1">
    <source>
        <dbReference type="ARBA" id="ARBA00023002"/>
    </source>
</evidence>
<evidence type="ECO:0000259" key="3">
    <source>
        <dbReference type="Pfam" id="PF01494"/>
    </source>
</evidence>
<reference evidence="4 5" key="1">
    <citation type="submission" date="2024-09" db="EMBL/GenBank/DDBJ databases">
        <authorList>
            <person name="Sun Q."/>
            <person name="Mori K."/>
        </authorList>
    </citation>
    <scope>NUCLEOTIDE SEQUENCE [LARGE SCALE GENOMIC DNA]</scope>
    <source>
        <strain evidence="4 5">JCM 3143</strain>
    </source>
</reference>
<name>A0ABV5RZX3_9ACTN</name>
<keyword evidence="1" id="KW-0560">Oxidoreductase</keyword>
<dbReference type="PANTHER" id="PTHR13789">
    <property type="entry name" value="MONOOXYGENASE"/>
    <property type="match status" value="1"/>
</dbReference>
<evidence type="ECO:0000256" key="2">
    <source>
        <dbReference type="ARBA" id="ARBA00023033"/>
    </source>
</evidence>
<dbReference type="Proteomes" id="UP001589532">
    <property type="component" value="Unassembled WGS sequence"/>
</dbReference>
<dbReference type="RefSeq" id="WP_344986218.1">
    <property type="nucleotide sequence ID" value="NZ_BAAAXV010000001.1"/>
</dbReference>
<protein>
    <submittedName>
        <fullName evidence="4">FAD-dependent monooxygenase</fullName>
    </submittedName>
</protein>
<evidence type="ECO:0000313" key="4">
    <source>
        <dbReference type="EMBL" id="MFB9624976.1"/>
    </source>
</evidence>
<dbReference type="PRINTS" id="PR00420">
    <property type="entry name" value="RNGMNOXGNASE"/>
</dbReference>
<proteinExistence type="predicted"/>
<dbReference type="InterPro" id="IPR050493">
    <property type="entry name" value="FAD-dep_Monooxygenase_BioMet"/>
</dbReference>
<keyword evidence="2 4" id="KW-0503">Monooxygenase</keyword>
<keyword evidence="5" id="KW-1185">Reference proteome</keyword>
<accession>A0ABV5RZX3</accession>
<dbReference type="SUPFAM" id="SSF51905">
    <property type="entry name" value="FAD/NAD(P)-binding domain"/>
    <property type="match status" value="1"/>
</dbReference>
<sequence length="408" mass="43213">MATGSALVIGGGIAGPVLALALRKAGIEATVYEAYAGPAEGVGSVLTIAPNGFAALGITGSDVTVRTVGQPTRSMVVASGSGKRLGELPGLPGLEASQTMWRSDLYGPLHDHATANGVRIVYGKRLVGADETPGGITARFADGSTASGDVLIGADGIRSTVRTLIDPGAPGPRHVPLLNFDGLADHAVPARTDELWMAFGRRAFLGYWLQPDSRTGWFANLPHAEPMTAAQARRVPAAEWLRRLGEVYAGDVPAGDLIRHTSPDRLIVLGTVEIMPSVPRWHRGRMVLVGDAVHAPSPSSGQGASLAIESAVQLARCLRDLPDLPGAFAAYERLRRPRVERVIAQAARTNGSKLLGPVAGGLMSLLLPLGLRTVLRPERTFGYQHRYRIDWDEPVDPEAARLSDARTR</sequence>
<feature type="domain" description="FAD-binding" evidence="3">
    <location>
        <begin position="279"/>
        <end position="345"/>
    </location>
</feature>
<organism evidence="4 5">
    <name type="scientific">Nonomuraea helvata</name>
    <dbReference type="NCBI Taxonomy" id="37484"/>
    <lineage>
        <taxon>Bacteria</taxon>
        <taxon>Bacillati</taxon>
        <taxon>Actinomycetota</taxon>
        <taxon>Actinomycetes</taxon>
        <taxon>Streptosporangiales</taxon>
        <taxon>Streptosporangiaceae</taxon>
        <taxon>Nonomuraea</taxon>
    </lineage>
</organism>